<evidence type="ECO:0000256" key="1">
    <source>
        <dbReference type="SAM" id="MobiDB-lite"/>
    </source>
</evidence>
<gene>
    <name evidence="4" type="ORF">SAMN05428963_102125</name>
</gene>
<dbReference type="AlphaFoldDB" id="A0A1T4MHS0"/>
<dbReference type="OrthoDB" id="9815497at2"/>
<organism evidence="4 5">
    <name type="scientific">Consotaella salsifontis</name>
    <dbReference type="NCBI Taxonomy" id="1365950"/>
    <lineage>
        <taxon>Bacteria</taxon>
        <taxon>Pseudomonadati</taxon>
        <taxon>Pseudomonadota</taxon>
        <taxon>Alphaproteobacteria</taxon>
        <taxon>Hyphomicrobiales</taxon>
        <taxon>Aurantimonadaceae</taxon>
        <taxon>Consotaella</taxon>
    </lineage>
</organism>
<protein>
    <submittedName>
        <fullName evidence="4">Xanthine dehydrogenase accessory factor</fullName>
    </submittedName>
</protein>
<name>A0A1T4MHS0_9HYPH</name>
<evidence type="ECO:0000313" key="5">
    <source>
        <dbReference type="Proteomes" id="UP000190135"/>
    </source>
</evidence>
<dbReference type="InterPro" id="IPR036291">
    <property type="entry name" value="NAD(P)-bd_dom_sf"/>
</dbReference>
<dbReference type="PANTHER" id="PTHR30388:SF6">
    <property type="entry name" value="XANTHINE DEHYDROGENASE SUBUNIT A-RELATED"/>
    <property type="match status" value="1"/>
</dbReference>
<dbReference type="Pfam" id="PF02625">
    <property type="entry name" value="XdhC_CoxI"/>
    <property type="match status" value="1"/>
</dbReference>
<dbReference type="InterPro" id="IPR003777">
    <property type="entry name" value="XdhC_CoxI"/>
</dbReference>
<dbReference type="InterPro" id="IPR052698">
    <property type="entry name" value="MoCofactor_Util/Proc"/>
</dbReference>
<sequence>MDVFEELIRERGAGRRCALATIVKVEGSVPSHSSARMLVREDGSIVGTVGGGAAEWQAIAMAKETMESGRSQMLSLSLKANPALEPGMVCGGNLDIFIEPIVPATVLYLFGAGHVGLMTARAASLVGLKVEVVDDRPEFANAERFPDAEAIHVGDLDAVTASLEPNARALVFIATRSHELDRQILAWALTKPGGYIGMIGSKRKVQTVFNQLRLEGFSVEDFARVHAPVGLEIGAATPEEIAVSVVAEMIAHLRGAEAARSLSRIMTDCALAEQRREERQKSKARSPSEPDEERAVA</sequence>
<dbReference type="STRING" id="1365950.SAMN05428963_102125"/>
<evidence type="ECO:0000259" key="2">
    <source>
        <dbReference type="Pfam" id="PF02625"/>
    </source>
</evidence>
<dbReference type="RefSeq" id="WP_078706829.1">
    <property type="nucleotide sequence ID" value="NZ_FUXL01000002.1"/>
</dbReference>
<dbReference type="Gene3D" id="3.40.50.720">
    <property type="entry name" value="NAD(P)-binding Rossmann-like Domain"/>
    <property type="match status" value="1"/>
</dbReference>
<dbReference type="PANTHER" id="PTHR30388">
    <property type="entry name" value="ALDEHYDE OXIDOREDUCTASE MOLYBDENUM COFACTOR ASSEMBLY PROTEIN"/>
    <property type="match status" value="1"/>
</dbReference>
<dbReference type="InterPro" id="IPR027051">
    <property type="entry name" value="XdhC_Rossmann_dom"/>
</dbReference>
<evidence type="ECO:0000259" key="3">
    <source>
        <dbReference type="Pfam" id="PF13478"/>
    </source>
</evidence>
<keyword evidence="5" id="KW-1185">Reference proteome</keyword>
<dbReference type="Pfam" id="PF13478">
    <property type="entry name" value="XdhC_C"/>
    <property type="match status" value="1"/>
</dbReference>
<dbReference type="EMBL" id="FUXL01000002">
    <property type="protein sequence ID" value="SJZ66417.1"/>
    <property type="molecule type" value="Genomic_DNA"/>
</dbReference>
<feature type="region of interest" description="Disordered" evidence="1">
    <location>
        <begin position="273"/>
        <end position="297"/>
    </location>
</feature>
<reference evidence="4 5" key="1">
    <citation type="submission" date="2017-02" db="EMBL/GenBank/DDBJ databases">
        <authorList>
            <person name="Peterson S.W."/>
        </authorList>
    </citation>
    <scope>NUCLEOTIDE SEQUENCE [LARGE SCALE GENOMIC DNA]</scope>
    <source>
        <strain evidence="4 5">USBA 369</strain>
    </source>
</reference>
<feature type="domain" description="XdhC Rossmann" evidence="3">
    <location>
        <begin position="107"/>
        <end position="249"/>
    </location>
</feature>
<feature type="domain" description="XdhC- CoxI" evidence="2">
    <location>
        <begin position="13"/>
        <end position="75"/>
    </location>
</feature>
<evidence type="ECO:0000313" key="4">
    <source>
        <dbReference type="EMBL" id="SJZ66417.1"/>
    </source>
</evidence>
<accession>A0A1T4MHS0</accession>
<dbReference type="SUPFAM" id="SSF51735">
    <property type="entry name" value="NAD(P)-binding Rossmann-fold domains"/>
    <property type="match status" value="1"/>
</dbReference>
<proteinExistence type="predicted"/>
<dbReference type="Proteomes" id="UP000190135">
    <property type="component" value="Unassembled WGS sequence"/>
</dbReference>